<keyword evidence="7" id="KW-1133">Transmembrane helix</keyword>
<dbReference type="AlphaFoldDB" id="A5N5L0"/>
<feature type="domain" description="L,D-TPase catalytic" evidence="8">
    <location>
        <begin position="370"/>
        <end position="489"/>
    </location>
</feature>
<feature type="transmembrane region" description="Helical" evidence="7">
    <location>
        <begin position="40"/>
        <end position="63"/>
    </location>
</feature>
<dbReference type="RefSeq" id="WP_011989106.1">
    <property type="nucleotide sequence ID" value="NC_009706.1"/>
</dbReference>
<dbReference type="SUPFAM" id="SSF143985">
    <property type="entry name" value="L,D-transpeptidase pre-catalytic domain-like"/>
    <property type="match status" value="1"/>
</dbReference>
<gene>
    <name evidence="9" type="ordered locus">CKL_0537</name>
</gene>
<dbReference type="HOGENOM" id="CLU_022707_2_1_9"/>
<dbReference type="Pfam" id="PF03734">
    <property type="entry name" value="YkuD"/>
    <property type="match status" value="1"/>
</dbReference>
<dbReference type="InterPro" id="IPR022029">
    <property type="entry name" value="YoaR-like_PG-bd"/>
</dbReference>
<dbReference type="GO" id="GO:0071972">
    <property type="term" value="F:peptidoglycan L,D-transpeptidase activity"/>
    <property type="evidence" value="ECO:0007669"/>
    <property type="project" value="TreeGrafter"/>
</dbReference>
<dbReference type="CDD" id="cd16913">
    <property type="entry name" value="YkuD_like"/>
    <property type="match status" value="1"/>
</dbReference>
<reference evidence="9 10" key="1">
    <citation type="journal article" date="2008" name="Proc. Natl. Acad. Sci. U.S.A.">
        <title>The genome of Clostridium kluyveri, a strict anaerobe with unique metabolic features.</title>
        <authorList>
            <person name="Seedorf H."/>
            <person name="Fricke W.F."/>
            <person name="Veith B."/>
            <person name="Brueggemann H."/>
            <person name="Liesegang H."/>
            <person name="Strittmatter A."/>
            <person name="Miethke M."/>
            <person name="Buckel W."/>
            <person name="Hinderberger J."/>
            <person name="Li F."/>
            <person name="Hagemeier C."/>
            <person name="Thauer R.K."/>
            <person name="Gottschalk G."/>
        </authorList>
    </citation>
    <scope>NUCLEOTIDE SEQUENCE [LARGE SCALE GENOMIC DNA]</scope>
    <source>
        <strain evidence="10">ATCC 8527 / DSM 555 / NCIMB 10680</strain>
    </source>
</reference>
<keyword evidence="3 6" id="KW-0133">Cell shape</keyword>
<evidence type="ECO:0000256" key="3">
    <source>
        <dbReference type="ARBA" id="ARBA00022960"/>
    </source>
</evidence>
<proteinExistence type="predicted"/>
<evidence type="ECO:0000256" key="6">
    <source>
        <dbReference type="PROSITE-ProRule" id="PRU01373"/>
    </source>
</evidence>
<dbReference type="InterPro" id="IPR050979">
    <property type="entry name" value="LD-transpeptidase"/>
</dbReference>
<keyword evidence="5 6" id="KW-0961">Cell wall biogenesis/degradation</keyword>
<dbReference type="eggNOG" id="COG1376">
    <property type="taxonomic scope" value="Bacteria"/>
</dbReference>
<keyword evidence="4 6" id="KW-0573">Peptidoglycan synthesis</keyword>
<dbReference type="Gene3D" id="2.40.440.10">
    <property type="entry name" value="L,D-transpeptidase catalytic domain-like"/>
    <property type="match status" value="1"/>
</dbReference>
<dbReference type="SUPFAM" id="SSF141523">
    <property type="entry name" value="L,D-transpeptidase catalytic domain-like"/>
    <property type="match status" value="1"/>
</dbReference>
<dbReference type="UniPathway" id="UPA00219"/>
<dbReference type="InterPro" id="IPR005490">
    <property type="entry name" value="LD_TPept_cat_dom"/>
</dbReference>
<evidence type="ECO:0000256" key="4">
    <source>
        <dbReference type="ARBA" id="ARBA00022984"/>
    </source>
</evidence>
<dbReference type="STRING" id="431943.CKL_0537"/>
<sequence length="490" mass="55700">MLSKIYKMMAFRRKYVKNNYEKLGYRREDTMEIVDRRNKIVAKMAIFICALLIVYLFASMYFIKHLYFGSKINGRDVSGKTVEEIKKQMTSELNTYTLNIRERDGKKEQIKARDINLKYKSDEQFQNFKDEQNPFKWALSFLNTKSSNMTAEVLYNKEQLTKQVDNLSCFTSSNIIEPKEPSFKYVGNSFNIVDQVKGNKVDKDILLKCVSDAVSKMETTIDLESANCYITPKYTSKSENVIKARDVLNKYVASKVTYTFGDSKEILDGSTINKWFIVDDNFNVTLDEEKVKEYVKSLANTYNTVGKTRSFHTSSGNTLNVSGGTYGWQININKEVQDLIGVIKQGQAVTKEPVYNQTAVSHSSNDIGNTYVEIDMGNQHMWFYKNGSLIVEGDIVTGNVSLNTATPGGIYKLEYKEKNATLKGQDYNSPVSFWMPFNGGIGIHDASWRSVFGGEIYKTNGSHGCVNSPYGLAQTIFRNIDVGTPIVCYY</sequence>
<dbReference type="GO" id="GO:0018104">
    <property type="term" value="P:peptidoglycan-protein cross-linking"/>
    <property type="evidence" value="ECO:0007669"/>
    <property type="project" value="TreeGrafter"/>
</dbReference>
<feature type="active site" description="Proton donor/acceptor" evidence="6">
    <location>
        <position position="444"/>
    </location>
</feature>
<dbReference type="PANTHER" id="PTHR30582:SF33">
    <property type="entry name" value="EXPORTED PROTEIN"/>
    <property type="match status" value="1"/>
</dbReference>
<organism evidence="9 10">
    <name type="scientific">Clostridium kluyveri (strain ATCC 8527 / DSM 555 / NBRC 12016 / NCIMB 10680 / K1)</name>
    <dbReference type="NCBI Taxonomy" id="431943"/>
    <lineage>
        <taxon>Bacteria</taxon>
        <taxon>Bacillati</taxon>
        <taxon>Bacillota</taxon>
        <taxon>Clostridia</taxon>
        <taxon>Eubacteriales</taxon>
        <taxon>Clostridiaceae</taxon>
        <taxon>Clostridium</taxon>
    </lineage>
</organism>
<evidence type="ECO:0000259" key="8">
    <source>
        <dbReference type="PROSITE" id="PS52029"/>
    </source>
</evidence>
<evidence type="ECO:0000313" key="10">
    <source>
        <dbReference type="Proteomes" id="UP000002411"/>
    </source>
</evidence>
<evidence type="ECO:0000256" key="1">
    <source>
        <dbReference type="ARBA" id="ARBA00004752"/>
    </source>
</evidence>
<evidence type="ECO:0000313" key="9">
    <source>
        <dbReference type="EMBL" id="EDK32591.1"/>
    </source>
</evidence>
<dbReference type="InterPro" id="IPR038063">
    <property type="entry name" value="Transpep_catalytic_dom"/>
</dbReference>
<comment type="pathway">
    <text evidence="1 6">Cell wall biogenesis; peptidoglycan biosynthesis.</text>
</comment>
<dbReference type="GO" id="GO:0016740">
    <property type="term" value="F:transferase activity"/>
    <property type="evidence" value="ECO:0007669"/>
    <property type="project" value="UniProtKB-KW"/>
</dbReference>
<keyword evidence="2" id="KW-0808">Transferase</keyword>
<accession>A5N5L0</accession>
<evidence type="ECO:0000256" key="5">
    <source>
        <dbReference type="ARBA" id="ARBA00023316"/>
    </source>
</evidence>
<dbReference type="PANTHER" id="PTHR30582">
    <property type="entry name" value="L,D-TRANSPEPTIDASE"/>
    <property type="match status" value="1"/>
</dbReference>
<evidence type="ECO:0000256" key="2">
    <source>
        <dbReference type="ARBA" id="ARBA00022679"/>
    </source>
</evidence>
<dbReference type="GO" id="GO:0071555">
    <property type="term" value="P:cell wall organization"/>
    <property type="evidence" value="ECO:0007669"/>
    <property type="project" value="UniProtKB-UniRule"/>
</dbReference>
<keyword evidence="10" id="KW-1185">Reference proteome</keyword>
<dbReference type="Pfam" id="PF12229">
    <property type="entry name" value="PG_binding_4"/>
    <property type="match status" value="2"/>
</dbReference>
<evidence type="ECO:0000256" key="7">
    <source>
        <dbReference type="SAM" id="Phobius"/>
    </source>
</evidence>
<dbReference type="PROSITE" id="PS52029">
    <property type="entry name" value="LD_TPASE"/>
    <property type="match status" value="1"/>
</dbReference>
<feature type="active site" description="Nucleophile" evidence="6">
    <location>
        <position position="465"/>
    </location>
</feature>
<protein>
    <recommendedName>
        <fullName evidence="8">L,D-TPase catalytic domain-containing protein</fullName>
    </recommendedName>
</protein>
<dbReference type="KEGG" id="ckl:CKL_0537"/>
<dbReference type="GO" id="GO:0005576">
    <property type="term" value="C:extracellular region"/>
    <property type="evidence" value="ECO:0007669"/>
    <property type="project" value="TreeGrafter"/>
</dbReference>
<dbReference type="InterPro" id="IPR038054">
    <property type="entry name" value="LD_TPept-like_central_sf"/>
</dbReference>
<keyword evidence="7" id="KW-0472">Membrane</keyword>
<name>A5N5L0_CLOK5</name>
<dbReference type="GO" id="GO:0008360">
    <property type="term" value="P:regulation of cell shape"/>
    <property type="evidence" value="ECO:0007669"/>
    <property type="project" value="UniProtKB-UniRule"/>
</dbReference>
<dbReference type="Gene3D" id="3.10.20.800">
    <property type="match status" value="1"/>
</dbReference>
<dbReference type="EMBL" id="CP000673">
    <property type="protein sequence ID" value="EDK32591.1"/>
    <property type="molecule type" value="Genomic_DNA"/>
</dbReference>
<dbReference type="Proteomes" id="UP000002411">
    <property type="component" value="Chromosome"/>
</dbReference>
<keyword evidence="7" id="KW-0812">Transmembrane</keyword>